<keyword evidence="1" id="KW-0812">Transmembrane</keyword>
<protein>
    <submittedName>
        <fullName evidence="4">Transmembrane protein</fullName>
    </submittedName>
</protein>
<keyword evidence="1" id="KW-1133">Transmembrane helix</keyword>
<name>A0A183FA28_HELPZ</name>
<dbReference type="OrthoDB" id="5881494at2759"/>
<accession>A0A3P7V6J9</accession>
<feature type="transmembrane region" description="Helical" evidence="1">
    <location>
        <begin position="16"/>
        <end position="36"/>
    </location>
</feature>
<evidence type="ECO:0000313" key="4">
    <source>
        <dbReference type="WBParaSite" id="HPBE_0000302001-mRNA-1"/>
    </source>
</evidence>
<dbReference type="AlphaFoldDB" id="A0A183FA28"/>
<accession>A0A183FA28</accession>
<reference evidence="4" key="2">
    <citation type="submission" date="2019-09" db="UniProtKB">
        <authorList>
            <consortium name="WormBaseParasite"/>
        </authorList>
    </citation>
    <scope>IDENTIFICATION</scope>
</reference>
<evidence type="ECO:0000313" key="2">
    <source>
        <dbReference type="EMBL" id="VDO30227.1"/>
    </source>
</evidence>
<keyword evidence="1" id="KW-0472">Membrane</keyword>
<evidence type="ECO:0000256" key="1">
    <source>
        <dbReference type="SAM" id="Phobius"/>
    </source>
</evidence>
<dbReference type="Proteomes" id="UP000050761">
    <property type="component" value="Unassembled WGS sequence"/>
</dbReference>
<organism evidence="3 4">
    <name type="scientific">Heligmosomoides polygyrus</name>
    <name type="common">Parasitic roundworm</name>
    <dbReference type="NCBI Taxonomy" id="6339"/>
    <lineage>
        <taxon>Eukaryota</taxon>
        <taxon>Metazoa</taxon>
        <taxon>Ecdysozoa</taxon>
        <taxon>Nematoda</taxon>
        <taxon>Chromadorea</taxon>
        <taxon>Rhabditida</taxon>
        <taxon>Rhabditina</taxon>
        <taxon>Rhabditomorpha</taxon>
        <taxon>Strongyloidea</taxon>
        <taxon>Heligmosomidae</taxon>
        <taxon>Heligmosomoides</taxon>
    </lineage>
</organism>
<gene>
    <name evidence="2" type="ORF">HPBE_LOCUS3021</name>
</gene>
<reference evidence="2 3" key="1">
    <citation type="submission" date="2018-11" db="EMBL/GenBank/DDBJ databases">
        <authorList>
            <consortium name="Pathogen Informatics"/>
        </authorList>
    </citation>
    <scope>NUCLEOTIDE SEQUENCE [LARGE SCALE GENOMIC DNA]</scope>
</reference>
<dbReference type="WBParaSite" id="HPBE_0000302001-mRNA-1">
    <property type="protein sequence ID" value="HPBE_0000302001-mRNA-1"/>
    <property type="gene ID" value="HPBE_0000302001"/>
</dbReference>
<keyword evidence="3" id="KW-1185">Reference proteome</keyword>
<proteinExistence type="predicted"/>
<dbReference type="EMBL" id="UZAH01006048">
    <property type="protein sequence ID" value="VDO30227.1"/>
    <property type="molecule type" value="Genomic_DNA"/>
</dbReference>
<sequence length="97" mass="11254">MNESMNADIVYMLCPYLDLGSLFSLAAAYPIWSGVIRKYMMNKLEECELNVEALNCFELRHKQWELIPKSIWKEVPFGVLDIHDIEVIQVSILTFQG</sequence>
<evidence type="ECO:0000313" key="3">
    <source>
        <dbReference type="Proteomes" id="UP000050761"/>
    </source>
</evidence>